<evidence type="ECO:0000313" key="1">
    <source>
        <dbReference type="EMBL" id="HAT4309070.1"/>
    </source>
</evidence>
<reference evidence="1" key="2">
    <citation type="submission" date="2020-07" db="EMBL/GenBank/DDBJ databases">
        <authorList>
            <consortium name="NCBI Pathogen Detection Project"/>
        </authorList>
    </citation>
    <scope>NUCLEOTIDE SEQUENCE</scope>
    <source>
        <strain evidence="1">C8</strain>
    </source>
</reference>
<reference evidence="1" key="1">
    <citation type="journal article" date="2018" name="Genome Biol.">
        <title>SKESA: strategic k-mer extension for scrupulous assemblies.</title>
        <authorList>
            <person name="Souvorov A."/>
            <person name="Agarwala R."/>
            <person name="Lipman D.J."/>
        </authorList>
    </citation>
    <scope>NUCLEOTIDE SEQUENCE</scope>
    <source>
        <strain evidence="1">C8</strain>
    </source>
</reference>
<dbReference type="Proteomes" id="UP000859547">
    <property type="component" value="Unassembled WGS sequence"/>
</dbReference>
<proteinExistence type="predicted"/>
<organism evidence="1">
    <name type="scientific">Clostridium perfringens</name>
    <dbReference type="NCBI Taxonomy" id="1502"/>
    <lineage>
        <taxon>Bacteria</taxon>
        <taxon>Bacillati</taxon>
        <taxon>Bacillota</taxon>
        <taxon>Clostridia</taxon>
        <taxon>Eubacteriales</taxon>
        <taxon>Clostridiaceae</taxon>
        <taxon>Clostridium</taxon>
    </lineage>
</organism>
<comment type="caution">
    <text evidence="1">The sequence shown here is derived from an EMBL/GenBank/DDBJ whole genome shotgun (WGS) entry which is preliminary data.</text>
</comment>
<dbReference type="EMBL" id="DACTCB010000022">
    <property type="protein sequence ID" value="HAT4309070.1"/>
    <property type="molecule type" value="Genomic_DNA"/>
</dbReference>
<dbReference type="AlphaFoldDB" id="A0A8H9QZF4"/>
<accession>A0A8H9QZF4</accession>
<sequence length="63" mass="7766">MYKHSDLDKRICDLEEGATNKETLREFIKRSEKYFDMVPKNLDSINEERLNEYIDFLDYLWDK</sequence>
<gene>
    <name evidence="1" type="ORF">I9080_002914</name>
</gene>
<protein>
    <submittedName>
        <fullName evidence="1">Uncharacterized protein</fullName>
    </submittedName>
</protein>
<name>A0A8H9QZF4_CLOPF</name>
<dbReference type="RefSeq" id="WP_315634011.1">
    <property type="nucleotide sequence ID" value="NZ_JARJAT010000015.1"/>
</dbReference>